<dbReference type="Gene3D" id="2.40.320.10">
    <property type="entry name" value="Hypothetical Protein Pfu-838710-001"/>
    <property type="match status" value="1"/>
</dbReference>
<accession>A0A1F6X881</accession>
<dbReference type="SUPFAM" id="SSF55154">
    <property type="entry name" value="CYTH-like phosphatases"/>
    <property type="match status" value="1"/>
</dbReference>
<dbReference type="PANTHER" id="PTHR21028">
    <property type="entry name" value="SI:CH211-156B7.4"/>
    <property type="match status" value="1"/>
</dbReference>
<sequence length="179" mass="20925">MQEIETKVLEVNIEEVKKKLKSLGAKEIQNTRLVIDWYCPKGTKQGEHPWYLRVRKASNGKNEISWKSLPKITDNTRHSDEINVNINDAALAGELLENIGLENYAHQEKDRISFSYKDWNFDLDQYPGMPAYLEIEGKSHEHVQEAIKLLNLENHKSVGEGERILIEQEYKLNWSNMRF</sequence>
<dbReference type="Proteomes" id="UP000176814">
    <property type="component" value="Unassembled WGS sequence"/>
</dbReference>
<protein>
    <recommendedName>
        <fullName evidence="1">CYTH domain-containing protein</fullName>
    </recommendedName>
</protein>
<dbReference type="Pfam" id="PF01928">
    <property type="entry name" value="CYTH"/>
    <property type="match status" value="1"/>
</dbReference>
<feature type="domain" description="CYTH" evidence="1">
    <location>
        <begin position="1"/>
        <end position="171"/>
    </location>
</feature>
<evidence type="ECO:0000313" key="2">
    <source>
        <dbReference type="EMBL" id="OGI90367.1"/>
    </source>
</evidence>
<dbReference type="AlphaFoldDB" id="A0A1F6X881"/>
<proteinExistence type="predicted"/>
<dbReference type="InterPro" id="IPR008173">
    <property type="entry name" value="Adenylyl_cyclase_CyaB"/>
</dbReference>
<dbReference type="PANTHER" id="PTHR21028:SF2">
    <property type="entry name" value="CYTH DOMAIN-CONTAINING PROTEIN"/>
    <property type="match status" value="1"/>
</dbReference>
<evidence type="ECO:0000259" key="1">
    <source>
        <dbReference type="PROSITE" id="PS51707"/>
    </source>
</evidence>
<gene>
    <name evidence="2" type="ORF">A2911_01765</name>
</gene>
<name>A0A1F6X881_9BACT</name>
<comment type="caution">
    <text evidence="2">The sequence shown here is derived from an EMBL/GenBank/DDBJ whole genome shotgun (WGS) entry which is preliminary data.</text>
</comment>
<reference evidence="2 3" key="1">
    <citation type="journal article" date="2016" name="Nat. Commun.">
        <title>Thousands of microbial genomes shed light on interconnected biogeochemical processes in an aquifer system.</title>
        <authorList>
            <person name="Anantharaman K."/>
            <person name="Brown C.T."/>
            <person name="Hug L.A."/>
            <person name="Sharon I."/>
            <person name="Castelle C.J."/>
            <person name="Probst A.J."/>
            <person name="Thomas B.C."/>
            <person name="Singh A."/>
            <person name="Wilkins M.J."/>
            <person name="Karaoz U."/>
            <person name="Brodie E.L."/>
            <person name="Williams K.H."/>
            <person name="Hubbard S.S."/>
            <person name="Banfield J.F."/>
        </authorList>
    </citation>
    <scope>NUCLEOTIDE SEQUENCE [LARGE SCALE GENOMIC DNA]</scope>
</reference>
<dbReference type="InterPro" id="IPR033469">
    <property type="entry name" value="CYTH-like_dom_sf"/>
</dbReference>
<dbReference type="PROSITE" id="PS51707">
    <property type="entry name" value="CYTH"/>
    <property type="match status" value="1"/>
</dbReference>
<evidence type="ECO:0000313" key="3">
    <source>
        <dbReference type="Proteomes" id="UP000176814"/>
    </source>
</evidence>
<organism evidence="2 3">
    <name type="scientific">Candidatus Nomurabacteria bacterium RIFCSPLOWO2_01_FULL_40_15</name>
    <dbReference type="NCBI Taxonomy" id="1801772"/>
    <lineage>
        <taxon>Bacteria</taxon>
        <taxon>Candidatus Nomuraibacteriota</taxon>
    </lineage>
</organism>
<dbReference type="InterPro" id="IPR023577">
    <property type="entry name" value="CYTH_domain"/>
</dbReference>
<dbReference type="EMBL" id="MFUW01000014">
    <property type="protein sequence ID" value="OGI90367.1"/>
    <property type="molecule type" value="Genomic_DNA"/>
</dbReference>